<proteinExistence type="predicted"/>
<sequence length="82" mass="8862">MPGSRAQREEIIELIAAGDLGRLHRRALKEPGGQRCTQINNQLADGHAAARAGATVAEHTQWQVLQRKIGVTIGRRDPAAAM</sequence>
<dbReference type="Proteomes" id="UP000050384">
    <property type="component" value="Unassembled WGS sequence"/>
</dbReference>
<evidence type="ECO:0000313" key="2">
    <source>
        <dbReference type="Proteomes" id="UP000050384"/>
    </source>
</evidence>
<organism evidence="1 2">
    <name type="scientific">Pseudomonas syringae pv. spinaceae</name>
    <dbReference type="NCBI Taxonomy" id="264459"/>
    <lineage>
        <taxon>Bacteria</taxon>
        <taxon>Pseudomonadati</taxon>
        <taxon>Pseudomonadota</taxon>
        <taxon>Gammaproteobacteria</taxon>
        <taxon>Pseudomonadales</taxon>
        <taxon>Pseudomonadaceae</taxon>
        <taxon>Pseudomonas</taxon>
        <taxon>Pseudomonas syringae</taxon>
    </lineage>
</organism>
<name>A0A0Q0FIU0_PSESX</name>
<comment type="caution">
    <text evidence="1">The sequence shown here is derived from an EMBL/GenBank/DDBJ whole genome shotgun (WGS) entry which is preliminary data.</text>
</comment>
<evidence type="ECO:0000313" key="1">
    <source>
        <dbReference type="EMBL" id="KPY64395.1"/>
    </source>
</evidence>
<gene>
    <name evidence="1" type="ORF">ALO94_200987</name>
</gene>
<accession>A0A0Q0FIU0</accession>
<protein>
    <submittedName>
        <fullName evidence="1">LysR family transcriptional regulator</fullName>
    </submittedName>
</protein>
<dbReference type="EMBL" id="LJRI01001340">
    <property type="protein sequence ID" value="KPY64395.1"/>
    <property type="molecule type" value="Genomic_DNA"/>
</dbReference>
<reference evidence="1 2" key="1">
    <citation type="submission" date="2015-09" db="EMBL/GenBank/DDBJ databases">
        <title>Genome announcement of multiple Pseudomonas syringae strains.</title>
        <authorList>
            <person name="Thakur S."/>
            <person name="Wang P.W."/>
            <person name="Gong Y."/>
            <person name="Weir B.S."/>
            <person name="Guttman D.S."/>
        </authorList>
    </citation>
    <scope>NUCLEOTIDE SEQUENCE [LARGE SCALE GENOMIC DNA]</scope>
    <source>
        <strain evidence="1 2">ICMP16929</strain>
    </source>
</reference>
<dbReference type="AlphaFoldDB" id="A0A0Q0FIU0"/>